<evidence type="ECO:0000256" key="1">
    <source>
        <dbReference type="ARBA" id="ARBA00004141"/>
    </source>
</evidence>
<keyword evidence="4 6" id="KW-1133">Transmembrane helix</keyword>
<evidence type="ECO:0000256" key="2">
    <source>
        <dbReference type="ARBA" id="ARBA00008333"/>
    </source>
</evidence>
<keyword evidence="3 6" id="KW-0812">Transmembrane</keyword>
<feature type="transmembrane region" description="Helical" evidence="6">
    <location>
        <begin position="14"/>
        <end position="34"/>
    </location>
</feature>
<evidence type="ECO:0000313" key="7">
    <source>
        <dbReference type="EMBL" id="PKA43300.1"/>
    </source>
</evidence>
<dbReference type="GO" id="GO:0015093">
    <property type="term" value="F:ferrous iron transmembrane transporter activity"/>
    <property type="evidence" value="ECO:0007669"/>
    <property type="project" value="TreeGrafter"/>
</dbReference>
<dbReference type="EMBL" id="PIQN01000007">
    <property type="protein sequence ID" value="PKA43300.1"/>
    <property type="molecule type" value="Genomic_DNA"/>
</dbReference>
<dbReference type="GO" id="GO:0033573">
    <property type="term" value="C:high-affinity iron permease complex"/>
    <property type="evidence" value="ECO:0007669"/>
    <property type="project" value="InterPro"/>
</dbReference>
<keyword evidence="5 6" id="KW-0472">Membrane</keyword>
<dbReference type="STRING" id="1041146.GCA_000427985_06333"/>
<feature type="transmembrane region" description="Helical" evidence="6">
    <location>
        <begin position="256"/>
        <end position="273"/>
    </location>
</feature>
<reference evidence="7 8" key="1">
    <citation type="submission" date="2017-11" db="EMBL/GenBank/DDBJ databases">
        <authorList>
            <person name="Han C.G."/>
        </authorList>
    </citation>
    <scope>NUCLEOTIDE SEQUENCE [LARGE SCALE GENOMIC DNA]</scope>
    <source>
        <strain evidence="7 8">HCNT1</strain>
    </source>
</reference>
<evidence type="ECO:0000313" key="8">
    <source>
        <dbReference type="Proteomes" id="UP000232164"/>
    </source>
</evidence>
<proteinExistence type="inferred from homology"/>
<feature type="transmembrane region" description="Helical" evidence="6">
    <location>
        <begin position="190"/>
        <end position="211"/>
    </location>
</feature>
<reference evidence="7 8" key="2">
    <citation type="submission" date="2017-12" db="EMBL/GenBank/DDBJ databases">
        <title>Genome sequence of Rhizobium sullae HCNT1 isolated from Sulla coronaria nodules and featuring peculiar denitrification phenotypes.</title>
        <authorList>
            <person name="De Diego-Diaz B."/>
            <person name="Treu L."/>
            <person name="Campanaro S."/>
            <person name="Da Silva Duarte V."/>
            <person name="Basaglia M."/>
            <person name="Favaro L."/>
            <person name="Casella S."/>
            <person name="Squartini A."/>
        </authorList>
    </citation>
    <scope>NUCLEOTIDE SEQUENCE [LARGE SCALE GENOMIC DNA]</scope>
    <source>
        <strain evidence="7 8">HCNT1</strain>
    </source>
</reference>
<organism evidence="7 8">
    <name type="scientific">Rhizobium sullae</name>
    <name type="common">Rhizobium hedysari</name>
    <dbReference type="NCBI Taxonomy" id="50338"/>
    <lineage>
        <taxon>Bacteria</taxon>
        <taxon>Pseudomonadati</taxon>
        <taxon>Pseudomonadota</taxon>
        <taxon>Alphaproteobacteria</taxon>
        <taxon>Hyphomicrobiales</taxon>
        <taxon>Rhizobiaceae</taxon>
        <taxon>Rhizobium/Agrobacterium group</taxon>
        <taxon>Rhizobium</taxon>
    </lineage>
</organism>
<comment type="subcellular location">
    <subcellularLocation>
        <location evidence="1">Membrane</location>
        <topology evidence="1">Multi-pass membrane protein</topology>
    </subcellularLocation>
</comment>
<evidence type="ECO:0000256" key="3">
    <source>
        <dbReference type="ARBA" id="ARBA00022692"/>
    </source>
</evidence>
<accession>A0A2N0DB01</accession>
<dbReference type="RefSeq" id="WP_100770967.1">
    <property type="nucleotide sequence ID" value="NZ_PIQN01000007.1"/>
</dbReference>
<dbReference type="AlphaFoldDB" id="A0A2N0DB01"/>
<dbReference type="PANTHER" id="PTHR31632">
    <property type="entry name" value="IRON TRANSPORTER FTH1"/>
    <property type="match status" value="1"/>
</dbReference>
<evidence type="ECO:0000256" key="5">
    <source>
        <dbReference type="ARBA" id="ARBA00023136"/>
    </source>
</evidence>
<dbReference type="InterPro" id="IPR004923">
    <property type="entry name" value="FTR1/Fip1/EfeU"/>
</dbReference>
<feature type="transmembrane region" description="Helical" evidence="6">
    <location>
        <begin position="80"/>
        <end position="100"/>
    </location>
</feature>
<dbReference type="Proteomes" id="UP000232164">
    <property type="component" value="Unassembled WGS sequence"/>
</dbReference>
<comment type="similarity">
    <text evidence="2">Belongs to the oxidase-dependent Fe transporter (OFeT) (TC 9.A.10.1) family.</text>
</comment>
<feature type="transmembrane region" description="Helical" evidence="6">
    <location>
        <begin position="145"/>
        <end position="178"/>
    </location>
</feature>
<name>A0A2N0DB01_RHISU</name>
<dbReference type="Pfam" id="PF03239">
    <property type="entry name" value="FTR1"/>
    <property type="match status" value="1"/>
</dbReference>
<feature type="transmembrane region" description="Helical" evidence="6">
    <location>
        <begin position="46"/>
        <end position="68"/>
    </location>
</feature>
<dbReference type="PANTHER" id="PTHR31632:SF2">
    <property type="entry name" value="PLASMA MEMBRANE IRON PERMEASE"/>
    <property type="match status" value="1"/>
</dbReference>
<sequence>MTLTGAQAFQVTFVVWRESLEALLVVGILATWSLRGGPERKRKACLALAAGIASGLLLALSLAVVLVSFESFLSGDGQDILQFVMVAAAACLIVHMVMWMRRGGGQMSSELRPVARRSSELGNWLGLSILTAVAIGREGSETVVFLYGLLAGASGTGVISNLVSATLGLFAASLSYLMLRWGANALSWNLFFRVSEALLLVVGAGLLMTAVDRAIGLGLVAPLSGPIWDTSRVLDDGSGLGAFIAGLSGYRARPELLPLLLYAAYWLAIGYLLRPRRQLLLAA</sequence>
<gene>
    <name evidence="7" type="ORF">CWR43_09950</name>
</gene>
<comment type="caution">
    <text evidence="7">The sequence shown here is derived from an EMBL/GenBank/DDBJ whole genome shotgun (WGS) entry which is preliminary data.</text>
</comment>
<evidence type="ECO:0000256" key="6">
    <source>
        <dbReference type="SAM" id="Phobius"/>
    </source>
</evidence>
<evidence type="ECO:0000256" key="4">
    <source>
        <dbReference type="ARBA" id="ARBA00022989"/>
    </source>
</evidence>
<feature type="transmembrane region" description="Helical" evidence="6">
    <location>
        <begin position="121"/>
        <end position="139"/>
    </location>
</feature>
<protein>
    <submittedName>
        <fullName evidence="7">Iron permease</fullName>
    </submittedName>
</protein>